<dbReference type="InterPro" id="IPR040372">
    <property type="entry name" value="YaeB-like"/>
</dbReference>
<keyword evidence="4" id="KW-1185">Reference proteome</keyword>
<dbReference type="SUPFAM" id="SSF118196">
    <property type="entry name" value="YaeB-like"/>
    <property type="match status" value="1"/>
</dbReference>
<dbReference type="GO" id="GO:0008168">
    <property type="term" value="F:methyltransferase activity"/>
    <property type="evidence" value="ECO:0007669"/>
    <property type="project" value="UniProtKB-KW"/>
</dbReference>
<dbReference type="NCBIfam" id="TIGR00104">
    <property type="entry name" value="tRNA_TsaA"/>
    <property type="match status" value="1"/>
</dbReference>
<evidence type="ECO:0000256" key="1">
    <source>
        <dbReference type="ARBA" id="ARBA00022691"/>
    </source>
</evidence>
<keyword evidence="3" id="KW-0489">Methyltransferase</keyword>
<dbReference type="Pfam" id="PF01980">
    <property type="entry name" value="TrmO_N"/>
    <property type="match status" value="1"/>
</dbReference>
<dbReference type="PROSITE" id="PS51668">
    <property type="entry name" value="TSAA_2"/>
    <property type="match status" value="1"/>
</dbReference>
<sequence>MYTLNVRPIGSVKASEAGMQIVLKEEYIPALQELHGFSHLNIIWWFSEVSDEEGRHNLEVKQPYKWSPAIMGVFATRSPFRPNPIALTSVQVNVIDTENGVIHIPYIDAHDGTPILDIKPYTPSLDRVESPKTPEWCRHWPKSLEQSADFDWQDEFQF</sequence>
<keyword evidence="1" id="KW-0949">S-adenosyl-L-methionine</keyword>
<dbReference type="Proteomes" id="UP000193834">
    <property type="component" value="Unassembled WGS sequence"/>
</dbReference>
<organism evidence="3 4">
    <name type="scientific">Paenibacillus aquistagni</name>
    <dbReference type="NCBI Taxonomy" id="1852522"/>
    <lineage>
        <taxon>Bacteria</taxon>
        <taxon>Bacillati</taxon>
        <taxon>Bacillota</taxon>
        <taxon>Bacilli</taxon>
        <taxon>Bacillales</taxon>
        <taxon>Paenibacillaceae</taxon>
        <taxon>Paenibacillus</taxon>
    </lineage>
</organism>
<name>A0A1X7J0M7_9BACL</name>
<dbReference type="CDD" id="cd09281">
    <property type="entry name" value="UPF0066"/>
    <property type="match status" value="1"/>
</dbReference>
<gene>
    <name evidence="3" type="ORF">SAMN06295960_1048</name>
</gene>
<dbReference type="AlphaFoldDB" id="A0A1X7J0M7"/>
<proteinExistence type="inferred from homology"/>
<dbReference type="InterPro" id="IPR023370">
    <property type="entry name" value="TrmO-like_N"/>
</dbReference>
<dbReference type="EMBL" id="FXAZ01000001">
    <property type="protein sequence ID" value="SMG20649.1"/>
    <property type="molecule type" value="Genomic_DNA"/>
</dbReference>
<evidence type="ECO:0000256" key="2">
    <source>
        <dbReference type="ARBA" id="ARBA00033753"/>
    </source>
</evidence>
<dbReference type="PROSITE" id="PS01318">
    <property type="entry name" value="TSAA_1"/>
    <property type="match status" value="1"/>
</dbReference>
<dbReference type="RefSeq" id="WP_085493236.1">
    <property type="nucleotide sequence ID" value="NZ_FXAZ01000001.1"/>
</dbReference>
<dbReference type="OrthoDB" id="9799092at2"/>
<dbReference type="Gene3D" id="2.40.30.70">
    <property type="entry name" value="YaeB-like"/>
    <property type="match status" value="1"/>
</dbReference>
<reference evidence="3 4" key="1">
    <citation type="submission" date="2017-04" db="EMBL/GenBank/DDBJ databases">
        <authorList>
            <person name="Afonso C.L."/>
            <person name="Miller P.J."/>
            <person name="Scott M.A."/>
            <person name="Spackman E."/>
            <person name="Goraichik I."/>
            <person name="Dimitrov K.M."/>
            <person name="Suarez D.L."/>
            <person name="Swayne D.E."/>
        </authorList>
    </citation>
    <scope>NUCLEOTIDE SEQUENCE [LARGE SCALE GENOMIC DNA]</scope>
    <source>
        <strain evidence="3 4">11</strain>
    </source>
</reference>
<dbReference type="PANTHER" id="PTHR12818">
    <property type="entry name" value="TRNA (ADENINE(37)-N6)-METHYLTRANSFERASE"/>
    <property type="match status" value="1"/>
</dbReference>
<evidence type="ECO:0000313" key="4">
    <source>
        <dbReference type="Proteomes" id="UP000193834"/>
    </source>
</evidence>
<dbReference type="PANTHER" id="PTHR12818:SF0">
    <property type="entry name" value="TRNA (ADENINE(37)-N6)-METHYLTRANSFERASE"/>
    <property type="match status" value="1"/>
</dbReference>
<keyword evidence="3" id="KW-0808">Transferase</keyword>
<protein>
    <submittedName>
        <fullName evidence="3">tRNA-Thr(GGU) m(6)t(6)A37 methyltransferase TsaA</fullName>
    </submittedName>
</protein>
<dbReference type="InterPro" id="IPR036413">
    <property type="entry name" value="YaeB-like_sf"/>
</dbReference>
<dbReference type="STRING" id="1852522.SAMN06295960_1048"/>
<evidence type="ECO:0000313" key="3">
    <source>
        <dbReference type="EMBL" id="SMG20649.1"/>
    </source>
</evidence>
<dbReference type="InterPro" id="IPR036414">
    <property type="entry name" value="YaeB_N_sf"/>
</dbReference>
<comment type="similarity">
    <text evidence="2">Belongs to the tRNA methyltransferase O family.</text>
</comment>
<accession>A0A1X7J0M7</accession>
<dbReference type="GO" id="GO:0032259">
    <property type="term" value="P:methylation"/>
    <property type="evidence" value="ECO:0007669"/>
    <property type="project" value="UniProtKB-KW"/>
</dbReference>
<dbReference type="InterPro" id="IPR023368">
    <property type="entry name" value="UPF0066_cons_site"/>
</dbReference>